<feature type="region of interest" description="Disordered" evidence="2">
    <location>
        <begin position="456"/>
        <end position="479"/>
    </location>
</feature>
<dbReference type="Proteomes" id="UP001253637">
    <property type="component" value="Segment"/>
</dbReference>
<dbReference type="InterPro" id="IPR003409">
    <property type="entry name" value="MORN"/>
</dbReference>
<proteinExistence type="predicted"/>
<dbReference type="Pfam" id="PF02493">
    <property type="entry name" value="MORN"/>
    <property type="match status" value="4"/>
</dbReference>
<dbReference type="PANTHER" id="PTHR23084">
    <property type="entry name" value="PHOSPHATIDYLINOSITOL-4-PHOSPHATE 5-KINASE RELATED"/>
    <property type="match status" value="1"/>
</dbReference>
<sequence length="479" mass="52468">MATNSQSSATLVDLPQEVVWRIVVALLDGSATGIDNAASLAATCAAMASVLMDDDTMWRVLVRRHFSRALADLHTAPTKFGVRWMRIYARLSRTASHVVALSPAHQETTYRPVCEGILASGDLACGRFAMGRLAGYGVVCAAQHNQSPAERVRRPSARPTSLPVVFMEGHFADDLLDGRGILRRGEWPLRDSEGVAPTPLSPKTRSTTCRCMPCRTHNAPLRRRDIGCTHNRGRRGSHWCYRCRFDGCTCDTWGEPCSTCIERLRACATRRFISRLETFDGCWARGAPHGHAIALFECGTTYEGPWSRGLPHGRGLVNGSRHRQWFHGVLLPRGRLVYGHVTRAAAAMETMVVAYQGDIKPRDLTVGMALAADTPLVLDRGGDDKDRGGGSTISPLVDYPYKGYARHGHGQMRYADGAVFEGEWIDDVRHRGALTRADGVVLDGAWHDGGGSGTVCWPDGRRDPQGSWDASGRLCPRPN</sequence>
<name>A0A811BSE3_9VIRU</name>
<accession>A0A811BSE3</accession>
<evidence type="ECO:0000256" key="1">
    <source>
        <dbReference type="ARBA" id="ARBA00022737"/>
    </source>
</evidence>
<dbReference type="PANTHER" id="PTHR23084:SF263">
    <property type="entry name" value="MORN REPEAT-CONTAINING PROTEIN 1"/>
    <property type="match status" value="1"/>
</dbReference>
<protein>
    <submittedName>
        <fullName evidence="3">Morn repeat incomplete domain containing protein</fullName>
    </submittedName>
</protein>
<keyword evidence="1" id="KW-0677">Repeat</keyword>
<evidence type="ECO:0000313" key="4">
    <source>
        <dbReference type="Proteomes" id="UP001253637"/>
    </source>
</evidence>
<dbReference type="Gene3D" id="2.20.110.10">
    <property type="entry name" value="Histone H3 K4-specific methyltransferase SET7/9 N-terminal domain"/>
    <property type="match status" value="1"/>
</dbReference>
<evidence type="ECO:0000256" key="2">
    <source>
        <dbReference type="SAM" id="MobiDB-lite"/>
    </source>
</evidence>
<dbReference type="SUPFAM" id="SSF82185">
    <property type="entry name" value="Histone H3 K4-specific methyltransferase SET7/9 N-terminal domain"/>
    <property type="match status" value="2"/>
</dbReference>
<organism evidence="3 4">
    <name type="scientific">Pandoravirus japonicus</name>
    <dbReference type="NCBI Taxonomy" id="2823154"/>
    <lineage>
        <taxon>Viruses</taxon>
        <taxon>Pandoravirus</taxon>
    </lineage>
</organism>
<dbReference type="EMBL" id="LC625835">
    <property type="protein sequence ID" value="BCU03425.1"/>
    <property type="molecule type" value="Genomic_DNA"/>
</dbReference>
<evidence type="ECO:0000313" key="3">
    <source>
        <dbReference type="EMBL" id="BCU03425.1"/>
    </source>
</evidence>
<reference evidence="3" key="1">
    <citation type="submission" date="2021-04" db="EMBL/GenBank/DDBJ databases">
        <title>Draft Genome Sequence of Pandoravirus japonicus, Isolated from the Sabaishi River of Niigata, Japan.</title>
        <authorList>
            <person name="Hosokawa N."/>
            <person name="Takahashi H."/>
            <person name="Aoki K."/>
            <person name="Takemura M."/>
        </authorList>
    </citation>
    <scope>NUCLEOTIDE SEQUENCE</scope>
</reference>